<evidence type="ECO:0000313" key="2">
    <source>
        <dbReference type="EMBL" id="AUX47691.1"/>
    </source>
</evidence>
<proteinExistence type="predicted"/>
<sequence length="610" mass="64678">MSTQHAEQDGYTARELAQIAEKTWELRIPERPRFVEDLLRVRVGEGLCLLGGQPQLLEGRSLEWVFGAFVPLLDGTRTVPELAAAAGTSVQSAKDVLYLLQLHGALEEGSGEDGAFREAAEARFGAQMAFFSRNLRVTGLFQSRYEAQRRLAEARVVVVGPAAEAEVARALLAASGVAAEVAPAGGDAGGALAAGAPPSLVLFLGDREAQERFFPVAADLGCAVLHVDLDAFRVGPLTLPHVSACPRCVHLQVDDELAPAAPPAARRLWARALVSRAVQGAIAHLSGIAPAMPLEVVEVWSPEAGETRAHQAIGRLPGCPVCGAPAEPRTLQMRDGHAENRALYFHDVVSLKPWHMKQPAGYQHHLSASVRRLQRSAQRESLWARKVPVRVRGERDGRAPRAERPAAGHLDAPARAVLGPWQAEPAELDLDRVATLLRWSAGGDVVPLPGGGFHYRRATASGGNLGSAEVYLAARAVPGLEPGVYHYGAAGDCLEVLDEGAPDVALRASFGAGAGWERADAVVVIVSAVARVCAKYFGRGYVYALLDAGVMAHRLRLLADHLGLAAGFAWDFDDAELATLARVNGRDMAPAMAVFLSGAPRAPRAGKGAA</sequence>
<name>A0A2L0F875_SORCE</name>
<dbReference type="Gene3D" id="3.40.109.10">
    <property type="entry name" value="NADH Oxidase"/>
    <property type="match status" value="1"/>
</dbReference>
<dbReference type="Gene3D" id="3.40.50.720">
    <property type="entry name" value="NAD(P)-binding Rossmann-like Domain"/>
    <property type="match status" value="1"/>
</dbReference>
<dbReference type="InterPro" id="IPR020051">
    <property type="entry name" value="SagB-type_dehydrogenase"/>
</dbReference>
<dbReference type="NCBIfam" id="TIGR03605">
    <property type="entry name" value="antibiot_sagB"/>
    <property type="match status" value="1"/>
</dbReference>
<dbReference type="InterPro" id="IPR029479">
    <property type="entry name" value="Nitroreductase"/>
</dbReference>
<evidence type="ECO:0000259" key="1">
    <source>
        <dbReference type="Pfam" id="PF00881"/>
    </source>
</evidence>
<dbReference type="AlphaFoldDB" id="A0A2L0F875"/>
<organism evidence="2 3">
    <name type="scientific">Sorangium cellulosum</name>
    <name type="common">Polyangium cellulosum</name>
    <dbReference type="NCBI Taxonomy" id="56"/>
    <lineage>
        <taxon>Bacteria</taxon>
        <taxon>Pseudomonadati</taxon>
        <taxon>Myxococcota</taxon>
        <taxon>Polyangia</taxon>
        <taxon>Polyangiales</taxon>
        <taxon>Polyangiaceae</taxon>
        <taxon>Sorangium</taxon>
    </lineage>
</organism>
<dbReference type="PANTHER" id="PTHR43745">
    <property type="entry name" value="NITROREDUCTASE MJ1384-RELATED"/>
    <property type="match status" value="1"/>
</dbReference>
<protein>
    <recommendedName>
        <fullName evidence="1">Nitroreductase domain-containing protein</fullName>
    </recommendedName>
</protein>
<dbReference type="EMBL" id="CP012673">
    <property type="protein sequence ID" value="AUX47691.1"/>
    <property type="molecule type" value="Genomic_DNA"/>
</dbReference>
<gene>
    <name evidence="2" type="ORF">SOCE26_092150</name>
</gene>
<feature type="domain" description="Nitroreductase" evidence="1">
    <location>
        <begin position="430"/>
        <end position="584"/>
    </location>
</feature>
<dbReference type="GO" id="GO:0016491">
    <property type="term" value="F:oxidoreductase activity"/>
    <property type="evidence" value="ECO:0007669"/>
    <property type="project" value="InterPro"/>
</dbReference>
<dbReference type="PANTHER" id="PTHR43745:SF2">
    <property type="entry name" value="NITROREDUCTASE MJ1384-RELATED"/>
    <property type="match status" value="1"/>
</dbReference>
<dbReference type="OrthoDB" id="7783880at2"/>
<reference evidence="2 3" key="1">
    <citation type="submission" date="2015-09" db="EMBL/GenBank/DDBJ databases">
        <title>Sorangium comparison.</title>
        <authorList>
            <person name="Zaburannyi N."/>
            <person name="Bunk B."/>
            <person name="Overmann J."/>
            <person name="Mueller R."/>
        </authorList>
    </citation>
    <scope>NUCLEOTIDE SEQUENCE [LARGE SCALE GENOMIC DNA]</scope>
    <source>
        <strain evidence="2 3">So ce26</strain>
    </source>
</reference>
<dbReference type="Pfam" id="PF00881">
    <property type="entry name" value="Nitroreductase"/>
    <property type="match status" value="1"/>
</dbReference>
<dbReference type="Proteomes" id="UP000238348">
    <property type="component" value="Chromosome"/>
</dbReference>
<dbReference type="InterPro" id="IPR052544">
    <property type="entry name" value="Bacteriocin_Proc_Enz"/>
</dbReference>
<dbReference type="InterPro" id="IPR000415">
    <property type="entry name" value="Nitroreductase-like"/>
</dbReference>
<dbReference type="SUPFAM" id="SSF55469">
    <property type="entry name" value="FMN-dependent nitroreductase-like"/>
    <property type="match status" value="1"/>
</dbReference>
<evidence type="ECO:0000313" key="3">
    <source>
        <dbReference type="Proteomes" id="UP000238348"/>
    </source>
</evidence>
<accession>A0A2L0F875</accession>
<dbReference type="RefSeq" id="WP_104985668.1">
    <property type="nucleotide sequence ID" value="NZ_CP012673.1"/>
</dbReference>